<feature type="region of interest" description="Disordered" evidence="1">
    <location>
        <begin position="53"/>
        <end position="124"/>
    </location>
</feature>
<protein>
    <submittedName>
        <fullName evidence="2">Uncharacterized protein</fullName>
    </submittedName>
</protein>
<name>A0A4U1ES53_MONMO</name>
<accession>A0A4U1ES53</accession>
<dbReference type="EMBL" id="RWIC01000868">
    <property type="protein sequence ID" value="TKC39459.1"/>
    <property type="molecule type" value="Genomic_DNA"/>
</dbReference>
<evidence type="ECO:0000256" key="1">
    <source>
        <dbReference type="SAM" id="MobiDB-lite"/>
    </source>
</evidence>
<organism evidence="2 3">
    <name type="scientific">Monodon monoceros</name>
    <name type="common">Narwhal</name>
    <name type="synonym">Ceratodon monodon</name>
    <dbReference type="NCBI Taxonomy" id="40151"/>
    <lineage>
        <taxon>Eukaryota</taxon>
        <taxon>Metazoa</taxon>
        <taxon>Chordata</taxon>
        <taxon>Craniata</taxon>
        <taxon>Vertebrata</taxon>
        <taxon>Euteleostomi</taxon>
        <taxon>Mammalia</taxon>
        <taxon>Eutheria</taxon>
        <taxon>Laurasiatheria</taxon>
        <taxon>Artiodactyla</taxon>
        <taxon>Whippomorpha</taxon>
        <taxon>Cetacea</taxon>
        <taxon>Odontoceti</taxon>
        <taxon>Monodontidae</taxon>
        <taxon>Monodon</taxon>
    </lineage>
</organism>
<dbReference type="AlphaFoldDB" id="A0A4U1ES53"/>
<gene>
    <name evidence="2" type="ORF">EI555_015716</name>
</gene>
<proteinExistence type="predicted"/>
<reference evidence="3" key="1">
    <citation type="journal article" date="2019" name="IScience">
        <title>Narwhal Genome Reveals Long-Term Low Genetic Diversity despite Current Large Abundance Size.</title>
        <authorList>
            <person name="Westbury M.V."/>
            <person name="Petersen B."/>
            <person name="Garde E."/>
            <person name="Heide-Jorgensen M.P."/>
            <person name="Lorenzen E.D."/>
        </authorList>
    </citation>
    <scope>NUCLEOTIDE SEQUENCE [LARGE SCALE GENOMIC DNA]</scope>
</reference>
<feature type="compositionally biased region" description="Basic and acidic residues" evidence="1">
    <location>
        <begin position="72"/>
        <end position="83"/>
    </location>
</feature>
<evidence type="ECO:0000313" key="3">
    <source>
        <dbReference type="Proteomes" id="UP000308365"/>
    </source>
</evidence>
<evidence type="ECO:0000313" key="2">
    <source>
        <dbReference type="EMBL" id="TKC39459.1"/>
    </source>
</evidence>
<feature type="compositionally biased region" description="Acidic residues" evidence="1">
    <location>
        <begin position="115"/>
        <end position="124"/>
    </location>
</feature>
<comment type="caution">
    <text evidence="2">The sequence shown here is derived from an EMBL/GenBank/DDBJ whole genome shotgun (WGS) entry which is preliminary data.</text>
</comment>
<sequence length="124" mass="13332">MGISSGCVTRQPKCTTAEELEESTSKQYSAAIAFTLALFSHLVSHVHIGRQAELEEGETPVPAFQSDGTDEPESKGHLEKEGLEPLPAAPQEGEARKNQNFSHLSCLCRPPTAGDDSDMSEGFD</sequence>
<dbReference type="Proteomes" id="UP000308365">
    <property type="component" value="Unassembled WGS sequence"/>
</dbReference>